<name>A0A2L2XDH1_9FIRM</name>
<dbReference type="RefSeq" id="WP_104372373.1">
    <property type="nucleotide sequence ID" value="NZ_BFAV01000126.1"/>
</dbReference>
<keyword evidence="2" id="KW-1185">Reference proteome</keyword>
<proteinExistence type="predicted"/>
<protein>
    <submittedName>
        <fullName evidence="1">Uncharacterized protein</fullName>
    </submittedName>
</protein>
<dbReference type="Proteomes" id="UP000239549">
    <property type="component" value="Unassembled WGS sequence"/>
</dbReference>
<comment type="caution">
    <text evidence="1">The sequence shown here is derived from an EMBL/GenBank/DDBJ whole genome shotgun (WGS) entry which is preliminary data.</text>
</comment>
<reference evidence="2" key="1">
    <citation type="submission" date="2018-02" db="EMBL/GenBank/DDBJ databases">
        <title>Genome sequence of Desulfocucumis palustris strain NAW-5.</title>
        <authorList>
            <person name="Watanabe M."/>
            <person name="Kojima H."/>
            <person name="Fukui M."/>
        </authorList>
    </citation>
    <scope>NUCLEOTIDE SEQUENCE [LARGE SCALE GENOMIC DNA]</scope>
    <source>
        <strain evidence="2">NAW-5</strain>
    </source>
</reference>
<dbReference type="OrthoDB" id="1808685at2"/>
<dbReference type="AlphaFoldDB" id="A0A2L2XDH1"/>
<evidence type="ECO:0000313" key="2">
    <source>
        <dbReference type="Proteomes" id="UP000239549"/>
    </source>
</evidence>
<evidence type="ECO:0000313" key="1">
    <source>
        <dbReference type="EMBL" id="GBF34074.1"/>
    </source>
</evidence>
<accession>A0A2L2XDH1</accession>
<dbReference type="EMBL" id="BFAV01000126">
    <property type="protein sequence ID" value="GBF34074.1"/>
    <property type="molecule type" value="Genomic_DNA"/>
</dbReference>
<sequence>MRKERPSFDNFKQCFKDIINEYSPGIEVPDSTKWTEIADGETRNKILRRMKERMEVEYGVELVIAPEIYNLDTSLEGLLARLHHVFSTVYLMERINDKIRARQH</sequence>
<organism evidence="1 2">
    <name type="scientific">Desulfocucumis palustris</name>
    <dbReference type="NCBI Taxonomy" id="1898651"/>
    <lineage>
        <taxon>Bacteria</taxon>
        <taxon>Bacillati</taxon>
        <taxon>Bacillota</taxon>
        <taxon>Clostridia</taxon>
        <taxon>Eubacteriales</taxon>
        <taxon>Desulfocucumaceae</taxon>
        <taxon>Desulfocucumis</taxon>
    </lineage>
</organism>
<gene>
    <name evidence="1" type="ORF">DCCM_3186</name>
</gene>